<reference evidence="11 12" key="1">
    <citation type="submission" date="2014-05" db="EMBL/GenBank/DDBJ databases">
        <title>Whole genome shotgun sequence of Rhizobium rhizogenes NBRC 13257.</title>
        <authorList>
            <person name="Katano-Makiyama Y."/>
            <person name="Hosoyama A."/>
            <person name="Hashimoto M."/>
            <person name="Hosoyama Y."/>
            <person name="Noguchi M."/>
            <person name="Tsuchikane K."/>
            <person name="Kimura A."/>
            <person name="Ohji S."/>
            <person name="Ichikawa N."/>
            <person name="Yamazoe A."/>
            <person name="Fujita N."/>
        </authorList>
    </citation>
    <scope>NUCLEOTIDE SEQUENCE [LARGE SCALE GENOMIC DNA]</scope>
    <source>
        <strain evidence="11 12">NBRC 13257</strain>
    </source>
</reference>
<dbReference type="InterPro" id="IPR027417">
    <property type="entry name" value="P-loop_NTPase"/>
</dbReference>
<evidence type="ECO:0000256" key="2">
    <source>
        <dbReference type="ARBA" id="ARBA00022448"/>
    </source>
</evidence>
<dbReference type="InterPro" id="IPR003593">
    <property type="entry name" value="AAA+_ATPase"/>
</dbReference>
<accession>A0AA87QD37</accession>
<dbReference type="InterPro" id="IPR051120">
    <property type="entry name" value="ABC_AA/LPS_Transport"/>
</dbReference>
<dbReference type="InterPro" id="IPR043428">
    <property type="entry name" value="LivM-like"/>
</dbReference>
<feature type="domain" description="ABC transporter" evidence="10">
    <location>
        <begin position="330"/>
        <end position="572"/>
    </location>
</feature>
<gene>
    <name evidence="11" type="ORF">RRH01S_25_00800</name>
</gene>
<dbReference type="GO" id="GO:0016887">
    <property type="term" value="F:ATP hydrolysis activity"/>
    <property type="evidence" value="ECO:0007669"/>
    <property type="project" value="InterPro"/>
</dbReference>
<dbReference type="PANTHER" id="PTHR45772">
    <property type="entry name" value="CONSERVED COMPONENT OF ABC TRANSPORTER FOR NATURAL AMINO ACIDS-RELATED"/>
    <property type="match status" value="1"/>
</dbReference>
<evidence type="ECO:0000256" key="1">
    <source>
        <dbReference type="ARBA" id="ARBA00004651"/>
    </source>
</evidence>
<keyword evidence="5" id="KW-0547">Nucleotide-binding</keyword>
<dbReference type="GO" id="GO:0015658">
    <property type="term" value="F:branched-chain amino acid transmembrane transporter activity"/>
    <property type="evidence" value="ECO:0007669"/>
    <property type="project" value="InterPro"/>
</dbReference>
<evidence type="ECO:0000256" key="7">
    <source>
        <dbReference type="ARBA" id="ARBA00022989"/>
    </source>
</evidence>
<keyword evidence="8 9" id="KW-0472">Membrane</keyword>
<dbReference type="SMART" id="SM00382">
    <property type="entry name" value="AAA"/>
    <property type="match status" value="1"/>
</dbReference>
<keyword evidence="4 9" id="KW-0812">Transmembrane</keyword>
<feature type="transmembrane region" description="Helical" evidence="9">
    <location>
        <begin position="203"/>
        <end position="224"/>
    </location>
</feature>
<comment type="subcellular location">
    <subcellularLocation>
        <location evidence="1">Cell membrane</location>
        <topology evidence="1">Multi-pass membrane protein</topology>
    </subcellularLocation>
</comment>
<comment type="caution">
    <text evidence="11">The sequence shown here is derived from an EMBL/GenBank/DDBJ whole genome shotgun (WGS) entry which is preliminary data.</text>
</comment>
<dbReference type="InterPro" id="IPR001851">
    <property type="entry name" value="ABC_transp_permease"/>
</dbReference>
<evidence type="ECO:0000256" key="6">
    <source>
        <dbReference type="ARBA" id="ARBA00022840"/>
    </source>
</evidence>
<keyword evidence="2" id="KW-0813">Transport</keyword>
<dbReference type="EMBL" id="BAYX01000025">
    <property type="protein sequence ID" value="GAJ96785.1"/>
    <property type="molecule type" value="Genomic_DNA"/>
</dbReference>
<dbReference type="PROSITE" id="PS50893">
    <property type="entry name" value="ABC_TRANSPORTER_2"/>
    <property type="match status" value="1"/>
</dbReference>
<feature type="transmembrane region" description="Helical" evidence="9">
    <location>
        <begin position="58"/>
        <end position="76"/>
    </location>
</feature>
<evidence type="ECO:0000313" key="12">
    <source>
        <dbReference type="Proteomes" id="UP000026941"/>
    </source>
</evidence>
<dbReference type="CDD" id="cd06581">
    <property type="entry name" value="TM_PBP1_LivM_like"/>
    <property type="match status" value="1"/>
</dbReference>
<keyword evidence="6" id="KW-0067">ATP-binding</keyword>
<evidence type="ECO:0000313" key="11">
    <source>
        <dbReference type="EMBL" id="GAJ96785.1"/>
    </source>
</evidence>
<proteinExistence type="predicted"/>
<feature type="transmembrane region" description="Helical" evidence="9">
    <location>
        <begin position="156"/>
        <end position="176"/>
    </location>
</feature>
<evidence type="ECO:0000259" key="10">
    <source>
        <dbReference type="PROSITE" id="PS50893"/>
    </source>
</evidence>
<feature type="transmembrane region" description="Helical" evidence="9">
    <location>
        <begin position="33"/>
        <end position="51"/>
    </location>
</feature>
<dbReference type="Pfam" id="PF00005">
    <property type="entry name" value="ABC_tran"/>
    <property type="match status" value="1"/>
</dbReference>
<feature type="transmembrane region" description="Helical" evidence="9">
    <location>
        <begin position="244"/>
        <end position="270"/>
    </location>
</feature>
<evidence type="ECO:0000256" key="8">
    <source>
        <dbReference type="ARBA" id="ARBA00023136"/>
    </source>
</evidence>
<dbReference type="AlphaFoldDB" id="A0AA87QD37"/>
<feature type="transmembrane region" description="Helical" evidence="9">
    <location>
        <begin position="82"/>
        <end position="105"/>
    </location>
</feature>
<feature type="transmembrane region" description="Helical" evidence="9">
    <location>
        <begin position="117"/>
        <end position="136"/>
    </location>
</feature>
<keyword evidence="7 9" id="KW-1133">Transmembrane helix</keyword>
<evidence type="ECO:0000256" key="4">
    <source>
        <dbReference type="ARBA" id="ARBA00022692"/>
    </source>
</evidence>
<evidence type="ECO:0000256" key="5">
    <source>
        <dbReference type="ARBA" id="ARBA00022741"/>
    </source>
</evidence>
<protein>
    <submittedName>
        <fullName evidence="11">Dipeptide ABC transporter permease protein</fullName>
    </submittedName>
</protein>
<dbReference type="GO" id="GO:0005886">
    <property type="term" value="C:plasma membrane"/>
    <property type="evidence" value="ECO:0007669"/>
    <property type="project" value="UniProtKB-SubCell"/>
</dbReference>
<evidence type="ECO:0000256" key="3">
    <source>
        <dbReference type="ARBA" id="ARBA00022475"/>
    </source>
</evidence>
<dbReference type="GO" id="GO:0005524">
    <property type="term" value="F:ATP binding"/>
    <property type="evidence" value="ECO:0007669"/>
    <property type="project" value="UniProtKB-KW"/>
</dbReference>
<sequence length="574" mass="60566">MVSSAVRNLAVLAAAMILLPLLAGDLWAYEVSLYLTYGIVATGLGLAWGLSGTLSLGHGLYMAISAYLAANLFIVLDGSGLAWPAAFLCALVPMVIAFIIAFGVFRGQTDNATSFSMVTLALALAGGQIAIGWSSVTGGFNGLLGVPPLPGISGIIEQYALVGAATLVVCAGYVWLISAPLGTVWKAVAADERRMQFLGFDTALLKALAFAVSGFCAGLGGVIYAQQQGIVTPDLTGFAFCGSLLVYVAIGGRMSVFGPLIGALVVGLLSSELRDRVDSWELVLALVFIVVVLRFPKGLAGIIPTSAAVTNLPMSVEAPRLKGERSALSCQLQGVSVKMGSVQILNGLNFFAEQGKTTCIIGPNGAGKSSSFNALTGLLPLSGGALSLDGKPIRKATPAALTLAGVSRKFQAPTVFPALTIRENLSLGLWSKRASTVDLLNRRLWQWNSPLLAELKRRFEFLAEDAKLASDLSHGQRQILELSMVLLTEPRLLLLDEPCAGLSQDETFAVIDLAKWIRAKTGMTIVVVEHDMALVEALADTVNVFHQGRFLAKGTIEEVRANDDVRNVYVGGQR</sequence>
<dbReference type="Pfam" id="PF02653">
    <property type="entry name" value="BPD_transp_2"/>
    <property type="match status" value="1"/>
</dbReference>
<dbReference type="InterPro" id="IPR003439">
    <property type="entry name" value="ABC_transporter-like_ATP-bd"/>
</dbReference>
<evidence type="ECO:0000256" key="9">
    <source>
        <dbReference type="SAM" id="Phobius"/>
    </source>
</evidence>
<dbReference type="PANTHER" id="PTHR45772:SF8">
    <property type="entry name" value="HIGH-AFFINITY BRANCHED-CHAIN AMINO ACID TRANSPORT ATP-BINDING PROTEIN"/>
    <property type="match status" value="1"/>
</dbReference>
<feature type="transmembrane region" description="Helical" evidence="9">
    <location>
        <begin position="282"/>
        <end position="303"/>
    </location>
</feature>
<organism evidence="11 12">
    <name type="scientific">Rhizobium rhizogenes NBRC 13257</name>
    <dbReference type="NCBI Taxonomy" id="1220581"/>
    <lineage>
        <taxon>Bacteria</taxon>
        <taxon>Pseudomonadati</taxon>
        <taxon>Pseudomonadota</taxon>
        <taxon>Alphaproteobacteria</taxon>
        <taxon>Hyphomicrobiales</taxon>
        <taxon>Rhizobiaceae</taxon>
        <taxon>Rhizobium/Agrobacterium group</taxon>
        <taxon>Rhizobium</taxon>
    </lineage>
</organism>
<name>A0AA87QD37_RHIRH</name>
<keyword evidence="3" id="KW-1003">Cell membrane</keyword>
<dbReference type="Proteomes" id="UP000026941">
    <property type="component" value="Unassembled WGS sequence"/>
</dbReference>
<dbReference type="SUPFAM" id="SSF52540">
    <property type="entry name" value="P-loop containing nucleoside triphosphate hydrolases"/>
    <property type="match status" value="1"/>
</dbReference>
<dbReference type="Gene3D" id="3.40.50.300">
    <property type="entry name" value="P-loop containing nucleotide triphosphate hydrolases"/>
    <property type="match status" value="1"/>
</dbReference>